<dbReference type="GO" id="GO:0005737">
    <property type="term" value="C:cytoplasm"/>
    <property type="evidence" value="ECO:0007669"/>
    <property type="project" value="UniProtKB-SubCell"/>
</dbReference>
<dbReference type="Proteomes" id="UP000254877">
    <property type="component" value="Unassembled WGS sequence"/>
</dbReference>
<dbReference type="InterPro" id="IPR000121">
    <property type="entry name" value="PEP_util_C"/>
</dbReference>
<evidence type="ECO:0000256" key="2">
    <source>
        <dbReference type="ARBA" id="ARBA00001946"/>
    </source>
</evidence>
<protein>
    <recommendedName>
        <fullName evidence="5">phosphoenolpyruvate--protein phosphotransferase</fullName>
        <ecNumber evidence="5">2.7.3.9</ecNumber>
    </recommendedName>
</protein>
<organism evidence="16 17">
    <name type="scientific">Escherichia coli</name>
    <dbReference type="NCBI Taxonomy" id="562"/>
    <lineage>
        <taxon>Bacteria</taxon>
        <taxon>Pseudomonadati</taxon>
        <taxon>Pseudomonadota</taxon>
        <taxon>Gammaproteobacteria</taxon>
        <taxon>Enterobacterales</taxon>
        <taxon>Enterobacteriaceae</taxon>
        <taxon>Escherichia</taxon>
    </lineage>
</organism>
<comment type="similarity">
    <text evidence="4">Belongs to the PEP-utilizing enzyme family.</text>
</comment>
<keyword evidence="11" id="KW-0479">Metal-binding</keyword>
<evidence type="ECO:0000256" key="5">
    <source>
        <dbReference type="ARBA" id="ARBA00012232"/>
    </source>
</evidence>
<dbReference type="InterPro" id="IPR050499">
    <property type="entry name" value="PEP-utilizing_PTS_enzyme"/>
</dbReference>
<keyword evidence="13" id="KW-0460">Magnesium</keyword>
<feature type="domain" description="PEP-utilising enzyme mobile" evidence="14">
    <location>
        <begin position="15"/>
        <end position="82"/>
    </location>
</feature>
<evidence type="ECO:0000313" key="16">
    <source>
        <dbReference type="EMBL" id="STF41180.1"/>
    </source>
</evidence>
<evidence type="ECO:0000259" key="14">
    <source>
        <dbReference type="Pfam" id="PF00391"/>
    </source>
</evidence>
<evidence type="ECO:0000256" key="6">
    <source>
        <dbReference type="ARBA" id="ARBA00022448"/>
    </source>
</evidence>
<dbReference type="Gene3D" id="3.50.30.10">
    <property type="entry name" value="Phosphohistidine domain"/>
    <property type="match status" value="1"/>
</dbReference>
<evidence type="ECO:0000256" key="7">
    <source>
        <dbReference type="ARBA" id="ARBA00022490"/>
    </source>
</evidence>
<dbReference type="EMBL" id="UGAB01000002">
    <property type="protein sequence ID" value="STF41180.1"/>
    <property type="molecule type" value="Genomic_DNA"/>
</dbReference>
<dbReference type="GO" id="GO:0016301">
    <property type="term" value="F:kinase activity"/>
    <property type="evidence" value="ECO:0007669"/>
    <property type="project" value="UniProtKB-KW"/>
</dbReference>
<name>A0A376LBA0_ECOLX</name>
<evidence type="ECO:0000256" key="11">
    <source>
        <dbReference type="ARBA" id="ARBA00022723"/>
    </source>
</evidence>
<evidence type="ECO:0000256" key="4">
    <source>
        <dbReference type="ARBA" id="ARBA00007837"/>
    </source>
</evidence>
<evidence type="ECO:0000256" key="8">
    <source>
        <dbReference type="ARBA" id="ARBA00022597"/>
    </source>
</evidence>
<dbReference type="GO" id="GO:0009401">
    <property type="term" value="P:phosphoenolpyruvate-dependent sugar phosphotransferase system"/>
    <property type="evidence" value="ECO:0007669"/>
    <property type="project" value="UniProtKB-KW"/>
</dbReference>
<dbReference type="NCBIfam" id="NF008283">
    <property type="entry name" value="PRK11061.1"/>
    <property type="match status" value="1"/>
</dbReference>
<keyword evidence="9 16" id="KW-0808">Transferase</keyword>
<dbReference type="AlphaFoldDB" id="A0A376LBA0"/>
<reference evidence="16 17" key="1">
    <citation type="submission" date="2018-06" db="EMBL/GenBank/DDBJ databases">
        <authorList>
            <consortium name="Pathogen Informatics"/>
            <person name="Doyle S."/>
        </authorList>
    </citation>
    <scope>NUCLEOTIDE SEQUENCE [LARGE SCALE GENOMIC DNA]</scope>
    <source>
        <strain evidence="16 17">NCTC7928</strain>
    </source>
</reference>
<dbReference type="PRINTS" id="PR01736">
    <property type="entry name" value="PHPHTRNFRASE"/>
</dbReference>
<dbReference type="NCBIfam" id="TIGR01417">
    <property type="entry name" value="PTS_I_fam"/>
    <property type="match status" value="1"/>
</dbReference>
<evidence type="ECO:0000313" key="17">
    <source>
        <dbReference type="Proteomes" id="UP000254877"/>
    </source>
</evidence>
<evidence type="ECO:0000259" key="15">
    <source>
        <dbReference type="Pfam" id="PF02896"/>
    </source>
</evidence>
<keyword evidence="10" id="KW-0598">Phosphotransferase system</keyword>
<comment type="subcellular location">
    <subcellularLocation>
        <location evidence="3">Cytoplasm</location>
    </subcellularLocation>
</comment>
<dbReference type="PANTHER" id="PTHR46244:SF1">
    <property type="entry name" value="PHOSPHOENOLPYRUVATE-DEPENDENT PHOSPHOTRANSFERASE SYSTEM"/>
    <property type="match status" value="1"/>
</dbReference>
<dbReference type="InterPro" id="IPR015813">
    <property type="entry name" value="Pyrv/PenolPyrv_kinase-like_dom"/>
</dbReference>
<evidence type="ECO:0000256" key="1">
    <source>
        <dbReference type="ARBA" id="ARBA00000683"/>
    </source>
</evidence>
<accession>A0A376LBA0</accession>
<dbReference type="Pfam" id="PF00391">
    <property type="entry name" value="PEP-utilizers"/>
    <property type="match status" value="1"/>
</dbReference>
<dbReference type="InterPro" id="IPR008279">
    <property type="entry name" value="PEP-util_enz_mobile_dom"/>
</dbReference>
<dbReference type="GO" id="GO:0046872">
    <property type="term" value="F:metal ion binding"/>
    <property type="evidence" value="ECO:0007669"/>
    <property type="project" value="UniProtKB-KW"/>
</dbReference>
<dbReference type="PANTHER" id="PTHR46244">
    <property type="entry name" value="PHOSPHOENOLPYRUVATE-PROTEIN PHOSPHOTRANSFERASE"/>
    <property type="match status" value="1"/>
</dbReference>
<feature type="domain" description="PEP-utilising enzyme C-terminal" evidence="15">
    <location>
        <begin position="110"/>
        <end position="398"/>
    </location>
</feature>
<dbReference type="InterPro" id="IPR006318">
    <property type="entry name" value="PTS_EI-like"/>
</dbReference>
<comment type="cofactor">
    <cofactor evidence="2">
        <name>Mg(2+)</name>
        <dbReference type="ChEBI" id="CHEBI:18420"/>
    </cofactor>
</comment>
<evidence type="ECO:0000256" key="10">
    <source>
        <dbReference type="ARBA" id="ARBA00022683"/>
    </source>
</evidence>
<dbReference type="InterPro" id="IPR036637">
    <property type="entry name" value="Phosphohistidine_dom_sf"/>
</dbReference>
<keyword evidence="6" id="KW-0813">Transport</keyword>
<dbReference type="FunFam" id="3.50.30.10:FF:000003">
    <property type="entry name" value="Phosphoenolpyruvate-protein phosphotransferase ptsP"/>
    <property type="match status" value="1"/>
</dbReference>
<keyword evidence="7" id="KW-0963">Cytoplasm</keyword>
<sequence>MTLIKGRTPGRNVFILVADELSATTLAELPQDRLVGVVVRDGAANSHAAIMVRALGIPTVMGADIQPSVLHRRTLIVDGYRGELLVDPEPVLLQEYQRLISEEIELSRLAEDDVNLPAQLKSGERIKVMLNAGLSPEHEEKLGSRIDGIGLYRTEIPFMLQSGFPSEEEQVAQYQGMLQMFNDKLVTLRTLDVGADKQLPYMPISEENPCLGWRGIRITLDQPEIFLIQVRAMLRANAATGNLNILLPMVTSLDEVDEARRLIERAGREVEEMIGYEIPKPRIGIMLEVPSMVFMLPHLAKRVDFISVGTNDLTQYILAVDRNNTRVANIYDSLHPAMLRALAMIAREAEIHGIDLRLCGEMAGDPMCVAILIGLGYRHLSMNGRSVARVKYLLRRIDFAEAENLAQRSLEAQLATEVRHQVAAFMERRGMGGLIRGGL</sequence>
<gene>
    <name evidence="16" type="primary">ptsP_1</name>
    <name evidence="16" type="ORF">NCTC7928_01774</name>
</gene>
<dbReference type="SUPFAM" id="SSF52009">
    <property type="entry name" value="Phosphohistidine domain"/>
    <property type="match status" value="1"/>
</dbReference>
<dbReference type="InterPro" id="IPR018274">
    <property type="entry name" value="PEP_util_AS"/>
</dbReference>
<evidence type="ECO:0000256" key="3">
    <source>
        <dbReference type="ARBA" id="ARBA00004496"/>
    </source>
</evidence>
<dbReference type="EC" id="2.7.3.9" evidence="5"/>
<evidence type="ECO:0000256" key="9">
    <source>
        <dbReference type="ARBA" id="ARBA00022679"/>
    </source>
</evidence>
<dbReference type="GO" id="GO:0008965">
    <property type="term" value="F:phosphoenolpyruvate-protein phosphotransferase activity"/>
    <property type="evidence" value="ECO:0007669"/>
    <property type="project" value="UniProtKB-EC"/>
</dbReference>
<dbReference type="PROSITE" id="PS00370">
    <property type="entry name" value="PEP_ENZYMES_PHOS_SITE"/>
    <property type="match status" value="1"/>
</dbReference>
<dbReference type="FunFam" id="3.20.20.60:FF:000012">
    <property type="entry name" value="Phosphoenolpyruvate-protein phosphotransferase PtsP"/>
    <property type="match status" value="1"/>
</dbReference>
<keyword evidence="16" id="KW-0670">Pyruvate</keyword>
<keyword evidence="8" id="KW-0762">Sugar transport</keyword>
<dbReference type="InterPro" id="IPR023151">
    <property type="entry name" value="PEP_util_CS"/>
</dbReference>
<evidence type="ECO:0000256" key="13">
    <source>
        <dbReference type="ARBA" id="ARBA00022842"/>
    </source>
</evidence>
<dbReference type="InterPro" id="IPR040442">
    <property type="entry name" value="Pyrv_kinase-like_dom_sf"/>
</dbReference>
<comment type="catalytic activity">
    <reaction evidence="1">
        <text>L-histidyl-[protein] + phosphoenolpyruvate = N(pros)-phospho-L-histidyl-[protein] + pyruvate</text>
        <dbReference type="Rhea" id="RHEA:23880"/>
        <dbReference type="Rhea" id="RHEA-COMP:9745"/>
        <dbReference type="Rhea" id="RHEA-COMP:9746"/>
        <dbReference type="ChEBI" id="CHEBI:15361"/>
        <dbReference type="ChEBI" id="CHEBI:29979"/>
        <dbReference type="ChEBI" id="CHEBI:58702"/>
        <dbReference type="ChEBI" id="CHEBI:64837"/>
        <dbReference type="EC" id="2.7.3.9"/>
    </reaction>
</comment>
<proteinExistence type="inferred from homology"/>
<dbReference type="Pfam" id="PF02896">
    <property type="entry name" value="PEP-utilizers_C"/>
    <property type="match status" value="1"/>
</dbReference>
<keyword evidence="12" id="KW-0418">Kinase</keyword>
<dbReference type="Gene3D" id="3.20.20.60">
    <property type="entry name" value="Phosphoenolpyruvate-binding domains"/>
    <property type="match status" value="1"/>
</dbReference>
<dbReference type="PROSITE" id="PS00742">
    <property type="entry name" value="PEP_ENZYMES_2"/>
    <property type="match status" value="1"/>
</dbReference>
<dbReference type="SUPFAM" id="SSF51621">
    <property type="entry name" value="Phosphoenolpyruvate/pyruvate domain"/>
    <property type="match status" value="1"/>
</dbReference>
<evidence type="ECO:0000256" key="12">
    <source>
        <dbReference type="ARBA" id="ARBA00022777"/>
    </source>
</evidence>